<evidence type="ECO:0000256" key="7">
    <source>
        <dbReference type="ARBA" id="ARBA00022859"/>
    </source>
</evidence>
<feature type="domain" description="RZ-type" evidence="8">
    <location>
        <begin position="705"/>
        <end position="776"/>
    </location>
</feature>
<dbReference type="GO" id="GO:0005634">
    <property type="term" value="C:nucleus"/>
    <property type="evidence" value="ECO:0007669"/>
    <property type="project" value="InterPro"/>
</dbReference>
<dbReference type="InterPro" id="IPR000967">
    <property type="entry name" value="Znf_NFX1"/>
</dbReference>
<evidence type="ECO:0000256" key="3">
    <source>
        <dbReference type="ARBA" id="ARBA00022723"/>
    </source>
</evidence>
<sequence length="793" mass="90276">MEACGRSLCTRKPEKHICNLRCFEKCPDCHYPVRWKLQCGHQVTLQCHQDPKTHKCVEPVQTLLPCGHTEMKPCHVRLEDFACPVDCKATLDCGHVCMQKCHDRKDPDHLLYECHKPCAKLRAGCSTKEHYCRKLCHEECEPCTAQVKKHRTICTHVFEVSCNSNVDELTCEKPCKRNLPCGHQCKNKCCDTCGPCEVKVEKVIDACGHKLTVKCCEEPRRQECRQKCERRLTCGHACVELCKMACTVKCEEMVACRLQSPCGHVIETIKCFERPFLNAQVLPKYCSVPCLATLQCEHKCGGTCGQCFQGRVHARCQERCGVPMVCNHECPIPCREACRPCEKKCTYKCIHGRCTKKCGEVCVPCAEVCSRKCAHQKCDRKCSEICSVKPCTEPCPKMLKCRHQCVGFCGDPCPKLCRVCDRKELTEILFGTEDEEDARFVQLKDCGHVLESDGMEMWLKGENEDEIQVKVCPKCKTQIVNTQRYSEHLKRAFVDIQNVKQRLNGSPEANRDTRLQLLKRILLLKQHSMSRFSTLFSSTLKETESRLEETKLDVVRGRVRQYFNAVILNSITSKVQILEHIAKICVSVTEMSVSSDTTSEIRCQLSFILDCIQRDEVQVTNQEIDDIQMEISRLKRIVELTQIKKKFGYVSLESLLMLKLRSPSVTPAARIQRIEELVNLRQRYTKDIDEKIQELMRSLRSGIQISESERVEIVKALGLKQGHWFKCPNGHPYVITECGGAMQEYTCPEAGCGEKIGGTRHTLIGTNQLASEMDGARFAAYSNMANDFGNYDM</sequence>
<dbReference type="AlphaFoldDB" id="A0A9N9SF38"/>
<keyword evidence="10" id="KW-1185">Reference proteome</keyword>
<keyword evidence="3" id="KW-0479">Metal-binding</keyword>
<dbReference type="GO" id="GO:0005737">
    <property type="term" value="C:cytoplasm"/>
    <property type="evidence" value="ECO:0007669"/>
    <property type="project" value="UniProtKB-SubCell"/>
</dbReference>
<evidence type="ECO:0000256" key="2">
    <source>
        <dbReference type="ARBA" id="ARBA00022490"/>
    </source>
</evidence>
<evidence type="ECO:0000256" key="5">
    <source>
        <dbReference type="ARBA" id="ARBA00022771"/>
    </source>
</evidence>
<name>A0A9N9SF38_PHACE</name>
<evidence type="ECO:0000313" key="10">
    <source>
        <dbReference type="Proteomes" id="UP001153737"/>
    </source>
</evidence>
<dbReference type="SMART" id="SM00438">
    <property type="entry name" value="ZnF_NFX"/>
    <property type="match status" value="8"/>
</dbReference>
<reference evidence="9" key="2">
    <citation type="submission" date="2022-10" db="EMBL/GenBank/DDBJ databases">
        <authorList>
            <consortium name="ENA_rothamsted_submissions"/>
            <consortium name="culmorum"/>
            <person name="King R."/>
        </authorList>
    </citation>
    <scope>NUCLEOTIDE SEQUENCE</scope>
</reference>
<dbReference type="Proteomes" id="UP001153737">
    <property type="component" value="Chromosome 11"/>
</dbReference>
<dbReference type="GO" id="GO:0002376">
    <property type="term" value="P:immune system process"/>
    <property type="evidence" value="ECO:0007669"/>
    <property type="project" value="UniProtKB-KW"/>
</dbReference>
<comment type="subcellular location">
    <subcellularLocation>
        <location evidence="1">Cytoplasm</location>
    </subcellularLocation>
</comment>
<evidence type="ECO:0000256" key="1">
    <source>
        <dbReference type="ARBA" id="ARBA00004496"/>
    </source>
</evidence>
<evidence type="ECO:0000259" key="8">
    <source>
        <dbReference type="PROSITE" id="PS51981"/>
    </source>
</evidence>
<keyword evidence="6" id="KW-0862">Zinc</keyword>
<dbReference type="GO" id="GO:0008270">
    <property type="term" value="F:zinc ion binding"/>
    <property type="evidence" value="ECO:0007669"/>
    <property type="project" value="UniProtKB-KW"/>
</dbReference>
<organism evidence="9 10">
    <name type="scientific">Phaedon cochleariae</name>
    <name type="common">Mustard beetle</name>
    <dbReference type="NCBI Taxonomy" id="80249"/>
    <lineage>
        <taxon>Eukaryota</taxon>
        <taxon>Metazoa</taxon>
        <taxon>Ecdysozoa</taxon>
        <taxon>Arthropoda</taxon>
        <taxon>Hexapoda</taxon>
        <taxon>Insecta</taxon>
        <taxon>Pterygota</taxon>
        <taxon>Neoptera</taxon>
        <taxon>Endopterygota</taxon>
        <taxon>Coleoptera</taxon>
        <taxon>Polyphaga</taxon>
        <taxon>Cucujiformia</taxon>
        <taxon>Chrysomeloidea</taxon>
        <taxon>Chrysomelidae</taxon>
        <taxon>Chrysomelinae</taxon>
        <taxon>Chrysomelini</taxon>
        <taxon>Phaedon</taxon>
    </lineage>
</organism>
<dbReference type="OrthoDB" id="2423195at2759"/>
<dbReference type="InterPro" id="IPR046439">
    <property type="entry name" value="ZF_RZ_dom"/>
</dbReference>
<dbReference type="PROSITE" id="PS51981">
    <property type="entry name" value="ZF_RZ"/>
    <property type="match status" value="1"/>
</dbReference>
<keyword evidence="4" id="KW-0677">Repeat</keyword>
<evidence type="ECO:0000313" key="9">
    <source>
        <dbReference type="EMBL" id="CAG9814747.1"/>
    </source>
</evidence>
<accession>A0A9N9SF38</accession>
<keyword evidence="2" id="KW-0963">Cytoplasm</keyword>
<keyword evidence="7" id="KW-0391">Immunity</keyword>
<dbReference type="EMBL" id="OU896717">
    <property type="protein sequence ID" value="CAG9814747.1"/>
    <property type="molecule type" value="Genomic_DNA"/>
</dbReference>
<dbReference type="Pfam" id="PF20173">
    <property type="entry name" value="ZnF_RZ-type"/>
    <property type="match status" value="1"/>
</dbReference>
<keyword evidence="5" id="KW-0863">Zinc-finger</keyword>
<evidence type="ECO:0000256" key="6">
    <source>
        <dbReference type="ARBA" id="ARBA00022833"/>
    </source>
</evidence>
<reference evidence="9" key="1">
    <citation type="submission" date="2022-01" db="EMBL/GenBank/DDBJ databases">
        <authorList>
            <person name="King R."/>
        </authorList>
    </citation>
    <scope>NUCLEOTIDE SEQUENCE</scope>
</reference>
<gene>
    <name evidence="9" type="ORF">PHAECO_LOCUS2398</name>
</gene>
<proteinExistence type="predicted"/>
<protein>
    <recommendedName>
        <fullName evidence="8">RZ-type domain-containing protein</fullName>
    </recommendedName>
</protein>
<evidence type="ECO:0000256" key="4">
    <source>
        <dbReference type="ARBA" id="ARBA00022737"/>
    </source>
</evidence>